<gene>
    <name evidence="1" type="ORF">KY5_0590c</name>
</gene>
<sequence>MTGNPVDLVPLNFRVHQYQRDVTPTAPPMSVLWTRKAVAGTPLDHHVQRVRQALDSGQDWSSGSGWRYAPETQLNQALDNPAALGEEFARWTRACAEMVFTSRELLELIQATRVSGVVGDKVALRPVSVAQDRIGEIYARARAGENAGRSTKSKIDTCTSPSWVTVMERHGLSGVASYPNFAVGSWWESLLSDDCPGWQDYLIWLAYSFYLEYNVDIIEGGGESLVREIVALWDMPDLPLEVQARRLHMSCDMAFFDLKRRHEAGMKSRETDGRSGWVFADRDIWRDFKAVDSGVFGHYLSFAEGAEGRDDMMIAGLVNDWPDLGPDLRAQECAQSVLALTRGSLALSDLLDCYERTVWMLNAQLTPGGYVKEERYTGAVFAYGTCLWQSSAHRHDLWRYYTLASDLCSDARNRDMYLSGQLADCYTPTFGIKDLDTSKRVSVPRRAMQYTVSVGGDTHSGTLQVHQAVCNAVQSGMIPMSLVDYQLVLPMLLQQRRITADAFLAYMDGKYCENFATVIDSGHASGFSREYGMAVFALVLEQWWNGIYFAIGAGSLVEAQPGLIASDRDHDRIFPASP</sequence>
<evidence type="ECO:0000313" key="1">
    <source>
        <dbReference type="EMBL" id="ATL25608.1"/>
    </source>
</evidence>
<accession>A0A291Q281</accession>
<name>A0A291Q281_9ACTN</name>
<protein>
    <submittedName>
        <fullName evidence="1">Uncharacterized protein</fullName>
    </submittedName>
</protein>
<evidence type="ECO:0000313" key="2">
    <source>
        <dbReference type="Proteomes" id="UP000221011"/>
    </source>
</evidence>
<organism evidence="1 2">
    <name type="scientific">Streptomyces formicae</name>
    <dbReference type="NCBI Taxonomy" id="1616117"/>
    <lineage>
        <taxon>Bacteria</taxon>
        <taxon>Bacillati</taxon>
        <taxon>Actinomycetota</taxon>
        <taxon>Actinomycetes</taxon>
        <taxon>Kitasatosporales</taxon>
        <taxon>Streptomycetaceae</taxon>
        <taxon>Streptomyces</taxon>
    </lineage>
</organism>
<dbReference type="KEGG" id="sfk:KY5_0590c"/>
<reference evidence="1 2" key="1">
    <citation type="submission" date="2017-08" db="EMBL/GenBank/DDBJ databases">
        <title>Complete Genome Sequence of Streptomyces formicae KY5, the formicamycin producer.</title>
        <authorList>
            <person name="Holmes N.A."/>
            <person name="Devine R."/>
            <person name="Qin Z."/>
            <person name="Seipke R.F."/>
            <person name="Wilkinson B."/>
            <person name="Hutchings M.I."/>
        </authorList>
    </citation>
    <scope>NUCLEOTIDE SEQUENCE [LARGE SCALE GENOMIC DNA]</scope>
    <source>
        <strain evidence="1 2">KY5</strain>
    </source>
</reference>
<dbReference type="RefSeq" id="WP_234362593.1">
    <property type="nucleotide sequence ID" value="NZ_CP022685.1"/>
</dbReference>
<dbReference type="EMBL" id="CP022685">
    <property type="protein sequence ID" value="ATL25608.1"/>
    <property type="molecule type" value="Genomic_DNA"/>
</dbReference>
<keyword evidence="2" id="KW-1185">Reference proteome</keyword>
<proteinExistence type="predicted"/>
<dbReference type="Proteomes" id="UP000221011">
    <property type="component" value="Chromosome"/>
</dbReference>
<dbReference type="AlphaFoldDB" id="A0A291Q281"/>